<keyword evidence="4" id="KW-1185">Reference proteome</keyword>
<dbReference type="Pfam" id="PF00933">
    <property type="entry name" value="Glyco_hydro_3"/>
    <property type="match status" value="1"/>
</dbReference>
<reference evidence="3" key="1">
    <citation type="submission" date="2024-03" db="EMBL/GenBank/DDBJ databases">
        <title>WGS assembly of Saponaria officinalis var. Norfolk2.</title>
        <authorList>
            <person name="Jenkins J."/>
            <person name="Shu S."/>
            <person name="Grimwood J."/>
            <person name="Barry K."/>
            <person name="Goodstein D."/>
            <person name="Schmutz J."/>
            <person name="Leebens-Mack J."/>
            <person name="Osbourn A."/>
        </authorList>
    </citation>
    <scope>NUCLEOTIDE SEQUENCE [LARGE SCALE GENOMIC DNA]</scope>
    <source>
        <strain evidence="3">JIC</strain>
    </source>
</reference>
<organism evidence="3 4">
    <name type="scientific">Saponaria officinalis</name>
    <name type="common">Common soapwort</name>
    <name type="synonym">Lychnis saponaria</name>
    <dbReference type="NCBI Taxonomy" id="3572"/>
    <lineage>
        <taxon>Eukaryota</taxon>
        <taxon>Viridiplantae</taxon>
        <taxon>Streptophyta</taxon>
        <taxon>Embryophyta</taxon>
        <taxon>Tracheophyta</taxon>
        <taxon>Spermatophyta</taxon>
        <taxon>Magnoliopsida</taxon>
        <taxon>eudicotyledons</taxon>
        <taxon>Gunneridae</taxon>
        <taxon>Pentapetalae</taxon>
        <taxon>Caryophyllales</taxon>
        <taxon>Caryophyllaceae</taxon>
        <taxon>Caryophylleae</taxon>
        <taxon>Saponaria</taxon>
    </lineage>
</organism>
<evidence type="ECO:0000313" key="3">
    <source>
        <dbReference type="EMBL" id="KAK9705079.1"/>
    </source>
</evidence>
<evidence type="ECO:0000313" key="4">
    <source>
        <dbReference type="Proteomes" id="UP001443914"/>
    </source>
</evidence>
<dbReference type="EMBL" id="JBDFQZ010000007">
    <property type="protein sequence ID" value="KAK9705079.1"/>
    <property type="molecule type" value="Genomic_DNA"/>
</dbReference>
<dbReference type="PANTHER" id="PTHR30620:SF33">
    <property type="entry name" value="BETA-D-GLUCAN EXOHYDROLASE-LIKE PROTEIN-RELATED"/>
    <property type="match status" value="1"/>
</dbReference>
<accession>A0AAW1JLV5</accession>
<feature type="domain" description="Glycoside hydrolase family 3 N-terminal" evidence="2">
    <location>
        <begin position="22"/>
        <end position="107"/>
    </location>
</feature>
<dbReference type="GO" id="GO:0009251">
    <property type="term" value="P:glucan catabolic process"/>
    <property type="evidence" value="ECO:0007669"/>
    <property type="project" value="TreeGrafter"/>
</dbReference>
<sequence>MTSIVLGLQGIPPRGHPNGYLYVAGRNNVVACVKHFVGDGGTDKEINEWNTVTSFDDLEKIHMAPYLDCISKGVRTVMASYSSWKGRKLHADRFLLTEVLKNKMGFKERIENGKRAMELMRLLLYVRR</sequence>
<dbReference type="InterPro" id="IPR051915">
    <property type="entry name" value="Cellulose_Degrad_GH3"/>
</dbReference>
<dbReference type="InterPro" id="IPR001764">
    <property type="entry name" value="Glyco_hydro_3_N"/>
</dbReference>
<name>A0AAW1JLV5_SAPOF</name>
<protein>
    <recommendedName>
        <fullName evidence="2">Glycoside hydrolase family 3 N-terminal domain-containing protein</fullName>
    </recommendedName>
</protein>
<dbReference type="InterPro" id="IPR036962">
    <property type="entry name" value="Glyco_hydro_3_N_sf"/>
</dbReference>
<keyword evidence="1" id="KW-0378">Hydrolase</keyword>
<dbReference type="PANTHER" id="PTHR30620">
    <property type="entry name" value="PERIPLASMIC BETA-GLUCOSIDASE-RELATED"/>
    <property type="match status" value="1"/>
</dbReference>
<dbReference type="Proteomes" id="UP001443914">
    <property type="component" value="Unassembled WGS sequence"/>
</dbReference>
<comment type="caution">
    <text evidence="3">The sequence shown here is derived from an EMBL/GenBank/DDBJ whole genome shotgun (WGS) entry which is preliminary data.</text>
</comment>
<evidence type="ECO:0000259" key="2">
    <source>
        <dbReference type="Pfam" id="PF00933"/>
    </source>
</evidence>
<dbReference type="Gene3D" id="3.20.20.300">
    <property type="entry name" value="Glycoside hydrolase, family 3, N-terminal domain"/>
    <property type="match status" value="1"/>
</dbReference>
<dbReference type="InterPro" id="IPR017853">
    <property type="entry name" value="GH"/>
</dbReference>
<dbReference type="AlphaFoldDB" id="A0AAW1JLV5"/>
<proteinExistence type="predicted"/>
<evidence type="ECO:0000256" key="1">
    <source>
        <dbReference type="ARBA" id="ARBA00022801"/>
    </source>
</evidence>
<dbReference type="GO" id="GO:0008422">
    <property type="term" value="F:beta-glucosidase activity"/>
    <property type="evidence" value="ECO:0007669"/>
    <property type="project" value="TreeGrafter"/>
</dbReference>
<gene>
    <name evidence="3" type="ORF">RND81_07G032500</name>
</gene>
<dbReference type="SUPFAM" id="SSF51445">
    <property type="entry name" value="(Trans)glycosidases"/>
    <property type="match status" value="1"/>
</dbReference>